<comment type="caution">
    <text evidence="2">The sequence shown here is derived from an EMBL/GenBank/DDBJ whole genome shotgun (WGS) entry which is preliminary data.</text>
</comment>
<dbReference type="EMBL" id="MDDC01000014">
    <property type="protein sequence ID" value="OIQ58542.1"/>
    <property type="molecule type" value="Genomic_DNA"/>
</dbReference>
<keyword evidence="1" id="KW-0732">Signal</keyword>
<protein>
    <submittedName>
        <fullName evidence="2">Uncharacterized protein</fullName>
    </submittedName>
</protein>
<accession>A0A1J5NJ04</accession>
<evidence type="ECO:0000313" key="2">
    <source>
        <dbReference type="EMBL" id="OIQ58542.1"/>
    </source>
</evidence>
<dbReference type="Proteomes" id="UP000182811">
    <property type="component" value="Unassembled WGS sequence"/>
</dbReference>
<reference evidence="2 3" key="1">
    <citation type="submission" date="2016-08" db="EMBL/GenBank/DDBJ databases">
        <title>Genome-based comparison of Moorella thermoacetic strains.</title>
        <authorList>
            <person name="Poehlein A."/>
            <person name="Bengelsdorf F.R."/>
            <person name="Esser C."/>
            <person name="Duerre P."/>
            <person name="Daniel R."/>
        </authorList>
    </citation>
    <scope>NUCLEOTIDE SEQUENCE [LARGE SCALE GENOMIC DNA]</scope>
    <source>
        <strain evidence="2 3">DSM 21394</strain>
    </source>
</reference>
<dbReference type="OrthoDB" id="1730155at2"/>
<evidence type="ECO:0000256" key="1">
    <source>
        <dbReference type="SAM" id="SignalP"/>
    </source>
</evidence>
<gene>
    <name evidence="2" type="ORF">MOTE_19120</name>
</gene>
<feature type="chain" id="PRO_5012475962" evidence="1">
    <location>
        <begin position="28"/>
        <end position="185"/>
    </location>
</feature>
<dbReference type="AlphaFoldDB" id="A0A1J5NJ04"/>
<feature type="signal peptide" evidence="1">
    <location>
        <begin position="1"/>
        <end position="27"/>
    </location>
</feature>
<proteinExistence type="predicted"/>
<evidence type="ECO:0000313" key="3">
    <source>
        <dbReference type="Proteomes" id="UP000182811"/>
    </source>
</evidence>
<name>A0A1J5NJ04_NEOTH</name>
<organism evidence="2 3">
    <name type="scientific">Neomoorella thermoacetica</name>
    <name type="common">Clostridium thermoaceticum</name>
    <dbReference type="NCBI Taxonomy" id="1525"/>
    <lineage>
        <taxon>Bacteria</taxon>
        <taxon>Bacillati</taxon>
        <taxon>Bacillota</taxon>
        <taxon>Clostridia</taxon>
        <taxon>Neomoorellales</taxon>
        <taxon>Neomoorellaceae</taxon>
        <taxon>Neomoorella</taxon>
    </lineage>
</organism>
<sequence length="185" mass="21327">MQNYRTLLITLIFLVLISVSFSPSAYASTSLFASNDVQHSAYSFDWGWKNFNYTFQYQGDAFSGYEVGSQYEAVKDHDFAAYKTPSQVIWPDEIGNGTCVLYRVEMVDSRGNVVDYLSNSSFQNGTIRGYIVPGGTLWYFMKKSYNWLQNFRSDTYYVKAKTSFYLDESWYPSGPWVDTASTQMF</sequence>